<keyword evidence="10" id="KW-1185">Reference proteome</keyword>
<keyword evidence="3" id="KW-0813">Transport</keyword>
<dbReference type="FunFam" id="3.40.50.300:FF:000016">
    <property type="entry name" value="Oligopeptide ABC transporter ATP-binding component"/>
    <property type="match status" value="1"/>
</dbReference>
<dbReference type="InterPro" id="IPR027417">
    <property type="entry name" value="P-loop_NTPase"/>
</dbReference>
<name>A0A2S0UIR0_9RHOB</name>
<dbReference type="Pfam" id="PF08352">
    <property type="entry name" value="oligo_HPY"/>
    <property type="match status" value="1"/>
</dbReference>
<dbReference type="InterPro" id="IPR003439">
    <property type="entry name" value="ABC_transporter-like_ATP-bd"/>
</dbReference>
<evidence type="ECO:0000256" key="1">
    <source>
        <dbReference type="ARBA" id="ARBA00004417"/>
    </source>
</evidence>
<feature type="domain" description="ABC transporter" evidence="8">
    <location>
        <begin position="4"/>
        <end position="252"/>
    </location>
</feature>
<comment type="subcellular location">
    <subcellularLocation>
        <location evidence="1">Cell inner membrane</location>
        <topology evidence="1">Peripheral membrane protein</topology>
    </subcellularLocation>
</comment>
<dbReference type="GO" id="GO:0005524">
    <property type="term" value="F:ATP binding"/>
    <property type="evidence" value="ECO:0007669"/>
    <property type="project" value="UniProtKB-KW"/>
</dbReference>
<evidence type="ECO:0000256" key="3">
    <source>
        <dbReference type="ARBA" id="ARBA00022448"/>
    </source>
</evidence>
<dbReference type="GO" id="GO:0005886">
    <property type="term" value="C:plasma membrane"/>
    <property type="evidence" value="ECO:0007669"/>
    <property type="project" value="UniProtKB-SubCell"/>
</dbReference>
<dbReference type="GO" id="GO:0055085">
    <property type="term" value="P:transmembrane transport"/>
    <property type="evidence" value="ECO:0007669"/>
    <property type="project" value="UniProtKB-ARBA"/>
</dbReference>
<accession>A0A2S0UIR0</accession>
<dbReference type="Proteomes" id="UP000244496">
    <property type="component" value="Chromosome"/>
</dbReference>
<dbReference type="InterPro" id="IPR003593">
    <property type="entry name" value="AAA+_ATPase"/>
</dbReference>
<dbReference type="NCBIfam" id="TIGR01727">
    <property type="entry name" value="oligo_HPY"/>
    <property type="match status" value="1"/>
</dbReference>
<evidence type="ECO:0000256" key="6">
    <source>
        <dbReference type="ARBA" id="ARBA00022840"/>
    </source>
</evidence>
<dbReference type="InterPro" id="IPR017871">
    <property type="entry name" value="ABC_transporter-like_CS"/>
</dbReference>
<dbReference type="Pfam" id="PF00005">
    <property type="entry name" value="ABC_tran"/>
    <property type="match status" value="1"/>
</dbReference>
<dbReference type="PANTHER" id="PTHR43297:SF2">
    <property type="entry name" value="DIPEPTIDE TRANSPORT ATP-BINDING PROTEIN DPPD"/>
    <property type="match status" value="1"/>
</dbReference>
<sequence length="322" mass="33935">MTALQVENLSVSYRVPGGELHAVRDVSLSVTRGEVLGIMGESGCGKSTLAAAMVNLLPAGARIAHGAVRLDGTDMLALSPAAQRALRGRSVAMVFQDPMTAFNPVLTIGRQLADFVGAHDRALARPERLAEMLGRVGIPDAARCLHRYPHELSGGMRQRVAIAAALLMQPDVLIADEPTTALDVTMEAQIIHLMRDLRTTFHGAIVIVTHHLGVIAELCDRVAVMYAGEVVEEGTVDAIFHDPQHPYTRALLACDPAVVVPSSGRLPTIGGRLPDLTAPPRGCAFAPRCTLAEAACEAPVPRRTAGAGRSVLCHSAPQGGQG</sequence>
<evidence type="ECO:0000256" key="5">
    <source>
        <dbReference type="ARBA" id="ARBA00022741"/>
    </source>
</evidence>
<evidence type="ECO:0000313" key="10">
    <source>
        <dbReference type="Proteomes" id="UP000244496"/>
    </source>
</evidence>
<comment type="similarity">
    <text evidence="2">Belongs to the ABC transporter superfamily.</text>
</comment>
<gene>
    <name evidence="9" type="ORF">HYN69_03555</name>
</gene>
<dbReference type="Gene3D" id="3.40.50.300">
    <property type="entry name" value="P-loop containing nucleotide triphosphate hydrolases"/>
    <property type="match status" value="1"/>
</dbReference>
<dbReference type="KEGG" id="geh:HYN69_03555"/>
<keyword evidence="4" id="KW-1003">Cell membrane</keyword>
<evidence type="ECO:0000259" key="8">
    <source>
        <dbReference type="PROSITE" id="PS50893"/>
    </source>
</evidence>
<dbReference type="PROSITE" id="PS00211">
    <property type="entry name" value="ABC_TRANSPORTER_1"/>
    <property type="match status" value="1"/>
</dbReference>
<dbReference type="InterPro" id="IPR013563">
    <property type="entry name" value="Oligopep_ABC_C"/>
</dbReference>
<dbReference type="PROSITE" id="PS50893">
    <property type="entry name" value="ABC_TRANSPORTER_2"/>
    <property type="match status" value="1"/>
</dbReference>
<dbReference type="SUPFAM" id="SSF52540">
    <property type="entry name" value="P-loop containing nucleoside triphosphate hydrolases"/>
    <property type="match status" value="1"/>
</dbReference>
<keyword evidence="6 9" id="KW-0067">ATP-binding</keyword>
<reference evidence="9 10" key="1">
    <citation type="submission" date="2018-04" db="EMBL/GenBank/DDBJ databases">
        <title>Genome sequencing of Gemmobacter.</title>
        <authorList>
            <person name="Yi H."/>
            <person name="Baek M.-G."/>
        </authorList>
    </citation>
    <scope>NUCLEOTIDE SEQUENCE [LARGE SCALE GENOMIC DNA]</scope>
    <source>
        <strain evidence="9 10">HYN0069</strain>
    </source>
</reference>
<keyword evidence="5" id="KW-0547">Nucleotide-binding</keyword>
<dbReference type="RefSeq" id="WP_108434524.1">
    <property type="nucleotide sequence ID" value="NZ_CP028918.1"/>
</dbReference>
<keyword evidence="7" id="KW-0472">Membrane</keyword>
<dbReference type="CDD" id="cd03257">
    <property type="entry name" value="ABC_NikE_OppD_transporters"/>
    <property type="match status" value="1"/>
</dbReference>
<evidence type="ECO:0000256" key="2">
    <source>
        <dbReference type="ARBA" id="ARBA00005417"/>
    </source>
</evidence>
<dbReference type="AlphaFoldDB" id="A0A2S0UIR0"/>
<dbReference type="GO" id="GO:0015833">
    <property type="term" value="P:peptide transport"/>
    <property type="evidence" value="ECO:0007669"/>
    <property type="project" value="InterPro"/>
</dbReference>
<proteinExistence type="inferred from homology"/>
<dbReference type="InterPro" id="IPR050388">
    <property type="entry name" value="ABC_Ni/Peptide_Import"/>
</dbReference>
<dbReference type="GO" id="GO:0016887">
    <property type="term" value="F:ATP hydrolysis activity"/>
    <property type="evidence" value="ECO:0007669"/>
    <property type="project" value="InterPro"/>
</dbReference>
<protein>
    <submittedName>
        <fullName evidence="9">Peptide ABC transporter ATP-binding protein</fullName>
    </submittedName>
</protein>
<organism evidence="9 10">
    <name type="scientific">Paragemmobacter aquarius</name>
    <dbReference type="NCBI Taxonomy" id="2169400"/>
    <lineage>
        <taxon>Bacteria</taxon>
        <taxon>Pseudomonadati</taxon>
        <taxon>Pseudomonadota</taxon>
        <taxon>Alphaproteobacteria</taxon>
        <taxon>Rhodobacterales</taxon>
        <taxon>Paracoccaceae</taxon>
        <taxon>Paragemmobacter</taxon>
    </lineage>
</organism>
<dbReference type="PANTHER" id="PTHR43297">
    <property type="entry name" value="OLIGOPEPTIDE TRANSPORT ATP-BINDING PROTEIN APPD"/>
    <property type="match status" value="1"/>
</dbReference>
<evidence type="ECO:0000313" key="9">
    <source>
        <dbReference type="EMBL" id="AWB47699.1"/>
    </source>
</evidence>
<dbReference type="SMART" id="SM00382">
    <property type="entry name" value="AAA"/>
    <property type="match status" value="1"/>
</dbReference>
<dbReference type="OrthoDB" id="7957282at2"/>
<dbReference type="EMBL" id="CP028918">
    <property type="protein sequence ID" value="AWB47699.1"/>
    <property type="molecule type" value="Genomic_DNA"/>
</dbReference>
<evidence type="ECO:0000256" key="4">
    <source>
        <dbReference type="ARBA" id="ARBA00022475"/>
    </source>
</evidence>
<evidence type="ECO:0000256" key="7">
    <source>
        <dbReference type="ARBA" id="ARBA00023136"/>
    </source>
</evidence>